<gene>
    <name evidence="3" type="ORF">CYY_002967</name>
</gene>
<dbReference type="PROSITE" id="PS51257">
    <property type="entry name" value="PROKAR_LIPOPROTEIN"/>
    <property type="match status" value="1"/>
</dbReference>
<dbReference type="AlphaFoldDB" id="A0A8J4PZA0"/>
<keyword evidence="4" id="KW-1185">Reference proteome</keyword>
<proteinExistence type="predicted"/>
<protein>
    <recommendedName>
        <fullName evidence="2">BP74 N-terminal domain-containing protein</fullName>
    </recommendedName>
</protein>
<dbReference type="InterPro" id="IPR053344">
    <property type="entry name" value="cAMP-inducible_BP74-like"/>
</dbReference>
<organism evidence="3 4">
    <name type="scientific">Polysphondylium violaceum</name>
    <dbReference type="NCBI Taxonomy" id="133409"/>
    <lineage>
        <taxon>Eukaryota</taxon>
        <taxon>Amoebozoa</taxon>
        <taxon>Evosea</taxon>
        <taxon>Eumycetozoa</taxon>
        <taxon>Dictyostelia</taxon>
        <taxon>Dictyosteliales</taxon>
        <taxon>Dictyosteliaceae</taxon>
        <taxon>Polysphondylium</taxon>
    </lineage>
</organism>
<feature type="domain" description="BP74 N-terminal" evidence="2">
    <location>
        <begin position="23"/>
        <end position="133"/>
    </location>
</feature>
<dbReference type="Pfam" id="PF23621">
    <property type="entry name" value="BP74_N"/>
    <property type="match status" value="1"/>
</dbReference>
<dbReference type="OrthoDB" id="2232403at2759"/>
<dbReference type="EMBL" id="AJWJ01000088">
    <property type="protein sequence ID" value="KAF2075724.1"/>
    <property type="molecule type" value="Genomic_DNA"/>
</dbReference>
<evidence type="ECO:0000313" key="4">
    <source>
        <dbReference type="Proteomes" id="UP000695562"/>
    </source>
</evidence>
<feature type="signal peptide" evidence="1">
    <location>
        <begin position="1"/>
        <end position="21"/>
    </location>
</feature>
<evidence type="ECO:0000313" key="3">
    <source>
        <dbReference type="EMBL" id="KAF2075724.1"/>
    </source>
</evidence>
<accession>A0A8J4PZA0</accession>
<name>A0A8J4PZA0_9MYCE</name>
<dbReference type="InterPro" id="IPR056422">
    <property type="entry name" value="BP74_N"/>
</dbReference>
<feature type="chain" id="PRO_5035288685" description="BP74 N-terminal domain-containing protein" evidence="1">
    <location>
        <begin position="22"/>
        <end position="134"/>
    </location>
</feature>
<comment type="caution">
    <text evidence="3">The sequence shown here is derived from an EMBL/GenBank/DDBJ whole genome shotgun (WGS) entry which is preliminary data.</text>
</comment>
<dbReference type="Proteomes" id="UP000695562">
    <property type="component" value="Unassembled WGS sequence"/>
</dbReference>
<reference evidence="3" key="1">
    <citation type="submission" date="2020-01" db="EMBL/GenBank/DDBJ databases">
        <title>Development of genomics and gene disruption for Polysphondylium violaceum indicates a role for the polyketide synthase stlB in stalk morphogenesis.</title>
        <authorList>
            <person name="Narita B."/>
            <person name="Kawabe Y."/>
            <person name="Kin K."/>
            <person name="Saito T."/>
            <person name="Gibbs R."/>
            <person name="Kuspa A."/>
            <person name="Muzny D."/>
            <person name="Queller D."/>
            <person name="Richards S."/>
            <person name="Strassman J."/>
            <person name="Sucgang R."/>
            <person name="Worley K."/>
            <person name="Schaap P."/>
        </authorList>
    </citation>
    <scope>NUCLEOTIDE SEQUENCE</scope>
    <source>
        <strain evidence="3">QSvi11</strain>
    </source>
</reference>
<dbReference type="PANTHER" id="PTHR35883">
    <property type="entry name" value="CYCLIC AMP-INDUCIBLE PROTEIN BP74-RELATED"/>
    <property type="match status" value="1"/>
</dbReference>
<evidence type="ECO:0000259" key="2">
    <source>
        <dbReference type="Pfam" id="PF23621"/>
    </source>
</evidence>
<evidence type="ECO:0000256" key="1">
    <source>
        <dbReference type="SAM" id="SignalP"/>
    </source>
</evidence>
<sequence>MNKLLIGTLIVFATLLAVASCDEAYFAFKTDGSKHDFVFKLTDAEKIEHARKVLKGEKDQLKIIGRIKKTKKDYNPHYSFHLDPDAIGFFDYAIETCDSSLQYVEDHLDEACGEFLPGCFYCPWSGKLTKEVKV</sequence>
<dbReference type="PANTHER" id="PTHR35883:SF1">
    <property type="entry name" value="CALMODULIN-BINDING PROTEIN CAM-BP15-RELATED"/>
    <property type="match status" value="1"/>
</dbReference>
<keyword evidence="1" id="KW-0732">Signal</keyword>